<dbReference type="Gene3D" id="3.90.180.10">
    <property type="entry name" value="Medium-chain alcohol dehydrogenases, catalytic domain"/>
    <property type="match status" value="1"/>
</dbReference>
<dbReference type="PANTHER" id="PTHR45033">
    <property type="match status" value="1"/>
</dbReference>
<evidence type="ECO:0000313" key="2">
    <source>
        <dbReference type="EMBL" id="KAL2827159.1"/>
    </source>
</evidence>
<feature type="domain" description="Enoyl reductase (ER)" evidence="1">
    <location>
        <begin position="17"/>
        <end position="343"/>
    </location>
</feature>
<dbReference type="InterPro" id="IPR013154">
    <property type="entry name" value="ADH-like_N"/>
</dbReference>
<dbReference type="Pfam" id="PF00107">
    <property type="entry name" value="ADH_zinc_N"/>
    <property type="match status" value="1"/>
</dbReference>
<dbReference type="SMART" id="SM00829">
    <property type="entry name" value="PKS_ER"/>
    <property type="match status" value="1"/>
</dbReference>
<dbReference type="InterPro" id="IPR020843">
    <property type="entry name" value="ER"/>
</dbReference>
<sequence length="345" mass="36719">MAAEEQQNAAWTISQPGLLTMAEPPLPRPGHNQALIRICAVSLNYRDHVVLQHSPHYPILAKQNLVPCSDGAGILISTGPGSIWASRIGDAVTVHPNTWQKGEVSNFVTEDVLGAGDIDGTLQRYIVLPDEQIKEAPKNLTMEEATTLPTAGLTAWNALFMGPVECRAGVTVLTLGTGGVSCFAIQLAAAAGATVIATSSSDEKLETARKLGAQYLINYKKTPEWSQEVHRITNGRGVDHVVDVAGASSIEESLRSARQGGLVSVLGMLSESRKTDLTPLIMLGGKTIRGVLGAGSGAMSEELGMFIQCHDIHPIIAKVFTFDQAVNAFAELEKHSEVGKIIIKV</sequence>
<dbReference type="CDD" id="cd08276">
    <property type="entry name" value="MDR7"/>
    <property type="match status" value="1"/>
</dbReference>
<dbReference type="Proteomes" id="UP001610335">
    <property type="component" value="Unassembled WGS sequence"/>
</dbReference>
<dbReference type="SUPFAM" id="SSF50129">
    <property type="entry name" value="GroES-like"/>
    <property type="match status" value="1"/>
</dbReference>
<evidence type="ECO:0000313" key="3">
    <source>
        <dbReference type="Proteomes" id="UP001610335"/>
    </source>
</evidence>
<dbReference type="EMBL" id="JBFXLS010000026">
    <property type="protein sequence ID" value="KAL2827159.1"/>
    <property type="molecule type" value="Genomic_DNA"/>
</dbReference>
<dbReference type="InterPro" id="IPR011032">
    <property type="entry name" value="GroES-like_sf"/>
</dbReference>
<protein>
    <recommendedName>
        <fullName evidence="1">Enoyl reductase (ER) domain-containing protein</fullName>
    </recommendedName>
</protein>
<dbReference type="InterPro" id="IPR036291">
    <property type="entry name" value="NAD(P)-bd_dom_sf"/>
</dbReference>
<keyword evidence="3" id="KW-1185">Reference proteome</keyword>
<dbReference type="InterPro" id="IPR052711">
    <property type="entry name" value="Zinc_ADH-like"/>
</dbReference>
<evidence type="ECO:0000259" key="1">
    <source>
        <dbReference type="SMART" id="SM00829"/>
    </source>
</evidence>
<gene>
    <name evidence="2" type="ORF">BDW59DRAFT_160445</name>
</gene>
<dbReference type="PANTHER" id="PTHR45033:SF2">
    <property type="entry name" value="ZINC-TYPE ALCOHOL DEHYDROGENASE-LIKE PROTEIN C1773.06C"/>
    <property type="match status" value="1"/>
</dbReference>
<organism evidence="2 3">
    <name type="scientific">Aspergillus cavernicola</name>
    <dbReference type="NCBI Taxonomy" id="176166"/>
    <lineage>
        <taxon>Eukaryota</taxon>
        <taxon>Fungi</taxon>
        <taxon>Dikarya</taxon>
        <taxon>Ascomycota</taxon>
        <taxon>Pezizomycotina</taxon>
        <taxon>Eurotiomycetes</taxon>
        <taxon>Eurotiomycetidae</taxon>
        <taxon>Eurotiales</taxon>
        <taxon>Aspergillaceae</taxon>
        <taxon>Aspergillus</taxon>
        <taxon>Aspergillus subgen. Nidulantes</taxon>
    </lineage>
</organism>
<reference evidence="2 3" key="1">
    <citation type="submission" date="2024-07" db="EMBL/GenBank/DDBJ databases">
        <title>Section-level genome sequencing and comparative genomics of Aspergillus sections Usti and Cavernicolus.</title>
        <authorList>
            <consortium name="Lawrence Berkeley National Laboratory"/>
            <person name="Nybo J.L."/>
            <person name="Vesth T.C."/>
            <person name="Theobald S."/>
            <person name="Frisvad J.C."/>
            <person name="Larsen T.O."/>
            <person name="Kjaerboelling I."/>
            <person name="Rothschild-Mancinelli K."/>
            <person name="Lyhne E.K."/>
            <person name="Kogle M.E."/>
            <person name="Barry K."/>
            <person name="Clum A."/>
            <person name="Na H."/>
            <person name="Ledsgaard L."/>
            <person name="Lin J."/>
            <person name="Lipzen A."/>
            <person name="Kuo A."/>
            <person name="Riley R."/>
            <person name="Mondo S."/>
            <person name="LaButti K."/>
            <person name="Haridas S."/>
            <person name="Pangalinan J."/>
            <person name="Salamov A.A."/>
            <person name="Simmons B.A."/>
            <person name="Magnuson J.K."/>
            <person name="Chen J."/>
            <person name="Drula E."/>
            <person name="Henrissat B."/>
            <person name="Wiebenga A."/>
            <person name="Lubbers R.J."/>
            <person name="Gomes A.C."/>
            <person name="Makela M.R."/>
            <person name="Stajich J."/>
            <person name="Grigoriev I.V."/>
            <person name="Mortensen U.H."/>
            <person name="De vries R.P."/>
            <person name="Baker S.E."/>
            <person name="Andersen M.R."/>
        </authorList>
    </citation>
    <scope>NUCLEOTIDE SEQUENCE [LARGE SCALE GENOMIC DNA]</scope>
    <source>
        <strain evidence="2 3">CBS 600.67</strain>
    </source>
</reference>
<dbReference type="Pfam" id="PF08240">
    <property type="entry name" value="ADH_N"/>
    <property type="match status" value="1"/>
</dbReference>
<name>A0ABR4IIW4_9EURO</name>
<comment type="caution">
    <text evidence="2">The sequence shown here is derived from an EMBL/GenBank/DDBJ whole genome shotgun (WGS) entry which is preliminary data.</text>
</comment>
<dbReference type="SUPFAM" id="SSF51735">
    <property type="entry name" value="NAD(P)-binding Rossmann-fold domains"/>
    <property type="match status" value="1"/>
</dbReference>
<dbReference type="Gene3D" id="3.40.50.720">
    <property type="entry name" value="NAD(P)-binding Rossmann-like Domain"/>
    <property type="match status" value="1"/>
</dbReference>
<proteinExistence type="predicted"/>
<dbReference type="InterPro" id="IPR013149">
    <property type="entry name" value="ADH-like_C"/>
</dbReference>
<accession>A0ABR4IIW4</accession>